<feature type="transmembrane region" description="Helical" evidence="7">
    <location>
        <begin position="79"/>
        <end position="110"/>
    </location>
</feature>
<reference evidence="10 11" key="1">
    <citation type="journal article" date="2015" name="Nature">
        <title>rRNA introns, odd ribosomes, and small enigmatic genomes across a large radiation of phyla.</title>
        <authorList>
            <person name="Brown C.T."/>
            <person name="Hug L.A."/>
            <person name="Thomas B.C."/>
            <person name="Sharon I."/>
            <person name="Castelle C.J."/>
            <person name="Singh A."/>
            <person name="Wilkins M.J."/>
            <person name="Williams K.H."/>
            <person name="Banfield J.F."/>
        </authorList>
    </citation>
    <scope>NUCLEOTIDE SEQUENCE [LARGE SCALE GENOMIC DNA]</scope>
</reference>
<dbReference type="Proteomes" id="UP000034803">
    <property type="component" value="Unassembled WGS sequence"/>
</dbReference>
<feature type="transmembrane region" description="Helical" evidence="7">
    <location>
        <begin position="209"/>
        <end position="227"/>
    </location>
</feature>
<dbReference type="Pfam" id="PF01478">
    <property type="entry name" value="Peptidase_A24"/>
    <property type="match status" value="1"/>
</dbReference>
<dbReference type="GO" id="GO:0004190">
    <property type="term" value="F:aspartic-type endopeptidase activity"/>
    <property type="evidence" value="ECO:0007669"/>
    <property type="project" value="InterPro"/>
</dbReference>
<keyword evidence="3" id="KW-1003">Cell membrane</keyword>
<dbReference type="PATRIC" id="fig|1618586.3.peg.572"/>
<comment type="similarity">
    <text evidence="2">Belongs to the peptidase A24 family.</text>
</comment>
<evidence type="ECO:0000256" key="1">
    <source>
        <dbReference type="ARBA" id="ARBA00004651"/>
    </source>
</evidence>
<evidence type="ECO:0000256" key="5">
    <source>
        <dbReference type="ARBA" id="ARBA00022989"/>
    </source>
</evidence>
<evidence type="ECO:0000259" key="9">
    <source>
        <dbReference type="Pfam" id="PF06750"/>
    </source>
</evidence>
<dbReference type="EMBL" id="LBOI01000009">
    <property type="protein sequence ID" value="KKP31486.1"/>
    <property type="molecule type" value="Genomic_DNA"/>
</dbReference>
<feature type="transmembrane region" description="Helical" evidence="7">
    <location>
        <begin position="184"/>
        <end position="202"/>
    </location>
</feature>
<evidence type="ECO:0000259" key="8">
    <source>
        <dbReference type="Pfam" id="PF01478"/>
    </source>
</evidence>
<dbReference type="GO" id="GO:0005886">
    <property type="term" value="C:plasma membrane"/>
    <property type="evidence" value="ECO:0007669"/>
    <property type="project" value="UniProtKB-SubCell"/>
</dbReference>
<evidence type="ECO:0000313" key="11">
    <source>
        <dbReference type="Proteomes" id="UP000034803"/>
    </source>
</evidence>
<comment type="caution">
    <text evidence="10">The sequence shown here is derived from an EMBL/GenBank/DDBJ whole genome shotgun (WGS) entry which is preliminary data.</text>
</comment>
<evidence type="ECO:0000256" key="3">
    <source>
        <dbReference type="ARBA" id="ARBA00022475"/>
    </source>
</evidence>
<comment type="subcellular location">
    <subcellularLocation>
        <location evidence="1">Cell membrane</location>
        <topology evidence="1">Multi-pass membrane protein</topology>
    </subcellularLocation>
</comment>
<evidence type="ECO:0000256" key="2">
    <source>
        <dbReference type="ARBA" id="ARBA00005801"/>
    </source>
</evidence>
<accession>A0A0F9YYG5</accession>
<organism evidence="10 11">
    <name type="scientific">Candidatus Woesebacteria bacterium GW2011_GWC2_31_9</name>
    <dbReference type="NCBI Taxonomy" id="1618586"/>
    <lineage>
        <taxon>Bacteria</taxon>
        <taxon>Candidatus Woeseibacteriota</taxon>
    </lineage>
</organism>
<gene>
    <name evidence="10" type="ORF">UR21_C0009G0067</name>
</gene>
<evidence type="ECO:0000256" key="7">
    <source>
        <dbReference type="SAM" id="Phobius"/>
    </source>
</evidence>
<evidence type="ECO:0000313" key="10">
    <source>
        <dbReference type="EMBL" id="KKP31486.1"/>
    </source>
</evidence>
<keyword evidence="6 7" id="KW-0472">Membrane</keyword>
<evidence type="ECO:0000256" key="4">
    <source>
        <dbReference type="ARBA" id="ARBA00022692"/>
    </source>
</evidence>
<sequence length="228" mass="25531">MWILIPLALFGLLIGSFIGAVSYRLPKNLRFIKGRSFCDTCKKDLRWFDNIPAFSYLVLGGKSSCCGKKISIRYPLIEIASGIGTVLIFFWSQNLIFCLLFFILLTIFVIDLENQIIPDELSFLVLLSGILYSFSFEKIFVGFFLSFLILLLYLLTKGKGMGLGDVKLTIGLGVWLNFSKGFTFLLLSFLTGGVIAFILLLIGKAKLKTKLAFGPFLIIGFLITLLFL</sequence>
<name>A0A0F9YYG5_9BACT</name>
<protein>
    <submittedName>
        <fullName evidence="10">Type 4 prepilin-like protein leader peptide-processing enzyme</fullName>
    </submittedName>
</protein>
<dbReference type="GO" id="GO:0006465">
    <property type="term" value="P:signal peptide processing"/>
    <property type="evidence" value="ECO:0007669"/>
    <property type="project" value="TreeGrafter"/>
</dbReference>
<keyword evidence="5 7" id="KW-1133">Transmembrane helix</keyword>
<keyword evidence="4 7" id="KW-0812">Transmembrane</keyword>
<dbReference type="AlphaFoldDB" id="A0A0F9YYG5"/>
<dbReference type="PANTHER" id="PTHR30487">
    <property type="entry name" value="TYPE 4 PREPILIN-LIKE PROTEINS LEADER PEPTIDE-PROCESSING ENZYME"/>
    <property type="match status" value="1"/>
</dbReference>
<dbReference type="PANTHER" id="PTHR30487:SF0">
    <property type="entry name" value="PREPILIN LEADER PEPTIDASE_N-METHYLTRANSFERASE-RELATED"/>
    <property type="match status" value="1"/>
</dbReference>
<feature type="domain" description="Prepilin type IV endopeptidase peptidase" evidence="8">
    <location>
        <begin position="98"/>
        <end position="196"/>
    </location>
</feature>
<proteinExistence type="inferred from homology"/>
<dbReference type="InterPro" id="IPR010627">
    <property type="entry name" value="Prepilin_pept_A24_N"/>
</dbReference>
<feature type="transmembrane region" description="Helical" evidence="7">
    <location>
        <begin position="6"/>
        <end position="25"/>
    </location>
</feature>
<dbReference type="Gene3D" id="1.20.120.1220">
    <property type="match status" value="1"/>
</dbReference>
<dbReference type="InterPro" id="IPR000045">
    <property type="entry name" value="Prepilin_IV_endopep_pep"/>
</dbReference>
<dbReference type="InterPro" id="IPR050882">
    <property type="entry name" value="Prepilin_peptidase/N-MTase"/>
</dbReference>
<evidence type="ECO:0000256" key="6">
    <source>
        <dbReference type="ARBA" id="ARBA00023136"/>
    </source>
</evidence>
<feature type="domain" description="Prepilin peptidase A24 N-terminal" evidence="9">
    <location>
        <begin position="9"/>
        <end position="90"/>
    </location>
</feature>
<dbReference type="Pfam" id="PF06750">
    <property type="entry name" value="A24_N_bact"/>
    <property type="match status" value="1"/>
</dbReference>
<feature type="transmembrane region" description="Helical" evidence="7">
    <location>
        <begin position="130"/>
        <end position="155"/>
    </location>
</feature>